<name>A0A9P8YDA7_9PEZI</name>
<evidence type="ECO:0000313" key="2">
    <source>
        <dbReference type="EMBL" id="KAH7037355.1"/>
    </source>
</evidence>
<protein>
    <recommendedName>
        <fullName evidence="4">Secreted protein</fullName>
    </recommendedName>
</protein>
<dbReference type="AlphaFoldDB" id="A0A9P8YDA7"/>
<accession>A0A9P8YDA7</accession>
<keyword evidence="1" id="KW-0732">Signal</keyword>
<feature type="signal peptide" evidence="1">
    <location>
        <begin position="1"/>
        <end position="18"/>
    </location>
</feature>
<gene>
    <name evidence="2" type="ORF">B0I36DRAFT_64905</name>
</gene>
<evidence type="ECO:0000313" key="3">
    <source>
        <dbReference type="Proteomes" id="UP000756346"/>
    </source>
</evidence>
<reference evidence="2" key="1">
    <citation type="journal article" date="2021" name="Nat. Commun.">
        <title>Genetic determinants of endophytism in the Arabidopsis root mycobiome.</title>
        <authorList>
            <person name="Mesny F."/>
            <person name="Miyauchi S."/>
            <person name="Thiergart T."/>
            <person name="Pickel B."/>
            <person name="Atanasova L."/>
            <person name="Karlsson M."/>
            <person name="Huettel B."/>
            <person name="Barry K.W."/>
            <person name="Haridas S."/>
            <person name="Chen C."/>
            <person name="Bauer D."/>
            <person name="Andreopoulos W."/>
            <person name="Pangilinan J."/>
            <person name="LaButti K."/>
            <person name="Riley R."/>
            <person name="Lipzen A."/>
            <person name="Clum A."/>
            <person name="Drula E."/>
            <person name="Henrissat B."/>
            <person name="Kohler A."/>
            <person name="Grigoriev I.V."/>
            <person name="Martin F.M."/>
            <person name="Hacquard S."/>
        </authorList>
    </citation>
    <scope>NUCLEOTIDE SEQUENCE</scope>
    <source>
        <strain evidence="2">MPI-CAGE-CH-0230</strain>
    </source>
</reference>
<organism evidence="2 3">
    <name type="scientific">Microdochium trichocladiopsis</name>
    <dbReference type="NCBI Taxonomy" id="1682393"/>
    <lineage>
        <taxon>Eukaryota</taxon>
        <taxon>Fungi</taxon>
        <taxon>Dikarya</taxon>
        <taxon>Ascomycota</taxon>
        <taxon>Pezizomycotina</taxon>
        <taxon>Sordariomycetes</taxon>
        <taxon>Xylariomycetidae</taxon>
        <taxon>Xylariales</taxon>
        <taxon>Microdochiaceae</taxon>
        <taxon>Microdochium</taxon>
    </lineage>
</organism>
<dbReference type="RefSeq" id="XP_046016476.1">
    <property type="nucleotide sequence ID" value="XM_046163155.1"/>
</dbReference>
<dbReference type="Proteomes" id="UP000756346">
    <property type="component" value="Unassembled WGS sequence"/>
</dbReference>
<sequence length="133" mass="15079">MVLVAIVAVLAGHVLVRAEYRGWWSRIRTPFIDSCEPAMTDNHILFSRYRCPLDRNTECHFPTFNDRGAAHRRGIREMICRGHGSPKVSEDSQTCFACSQILMPTFGKSPPPMMPTKDHRDCVAPRVQACTFT</sequence>
<feature type="chain" id="PRO_5040246319" description="Secreted protein" evidence="1">
    <location>
        <begin position="19"/>
        <end position="133"/>
    </location>
</feature>
<keyword evidence="3" id="KW-1185">Reference proteome</keyword>
<dbReference type="GeneID" id="70192701"/>
<evidence type="ECO:0008006" key="4">
    <source>
        <dbReference type="Google" id="ProtNLM"/>
    </source>
</evidence>
<comment type="caution">
    <text evidence="2">The sequence shown here is derived from an EMBL/GenBank/DDBJ whole genome shotgun (WGS) entry which is preliminary data.</text>
</comment>
<dbReference type="EMBL" id="JAGTJQ010000002">
    <property type="protein sequence ID" value="KAH7037355.1"/>
    <property type="molecule type" value="Genomic_DNA"/>
</dbReference>
<evidence type="ECO:0000256" key="1">
    <source>
        <dbReference type="SAM" id="SignalP"/>
    </source>
</evidence>
<proteinExistence type="predicted"/>